<dbReference type="InterPro" id="IPR004864">
    <property type="entry name" value="LEA_2"/>
</dbReference>
<protein>
    <recommendedName>
        <fullName evidence="2">Late embryogenesis abundant protein LEA-2 subgroup domain-containing protein</fullName>
    </recommendedName>
</protein>
<accession>A0ABR2WJQ7</accession>
<dbReference type="Proteomes" id="UP001479436">
    <property type="component" value="Unassembled WGS sequence"/>
</dbReference>
<feature type="domain" description="Late embryogenesis abundant protein LEA-2 subgroup" evidence="2">
    <location>
        <begin position="110"/>
        <end position="177"/>
    </location>
</feature>
<keyword evidence="1" id="KW-0812">Transmembrane</keyword>
<dbReference type="EMBL" id="JASJQH010001241">
    <property type="protein sequence ID" value="KAK9761745.1"/>
    <property type="molecule type" value="Genomic_DNA"/>
</dbReference>
<comment type="caution">
    <text evidence="3">The sequence shown here is derived from an EMBL/GenBank/DDBJ whole genome shotgun (WGS) entry which is preliminary data.</text>
</comment>
<gene>
    <name evidence="3" type="ORF">K7432_013128</name>
</gene>
<keyword evidence="1" id="KW-1133">Transmembrane helix</keyword>
<organism evidence="3 4">
    <name type="scientific">Basidiobolus ranarum</name>
    <dbReference type="NCBI Taxonomy" id="34480"/>
    <lineage>
        <taxon>Eukaryota</taxon>
        <taxon>Fungi</taxon>
        <taxon>Fungi incertae sedis</taxon>
        <taxon>Zoopagomycota</taxon>
        <taxon>Entomophthoromycotina</taxon>
        <taxon>Basidiobolomycetes</taxon>
        <taxon>Basidiobolales</taxon>
        <taxon>Basidiobolaceae</taxon>
        <taxon>Basidiobolus</taxon>
    </lineage>
</organism>
<name>A0ABR2WJQ7_9FUNG</name>
<sequence length="237" mass="27079">MPEELGYDSVEIPFKYQESMECLYLEGAPKRTRRCCCCLHTRKSKYICAGITFLLLTGLGIASYFCYPRGMPEVKYESMSIPRLINRKAQFGEQWSQSPAMLNMETNIDFRTYNPNLIPIKMNNISLSVYYTSSDLKLKISQGELAQAVTFAPRESTKFTLPLILSFDTSDSRSLALVRDMLDRCGITSRWKQQIALSYEAILDISLLSWTGFKPLISNNMLLDCPLNRDSLLSLLR</sequence>
<reference evidence="3 4" key="1">
    <citation type="submission" date="2023-04" db="EMBL/GenBank/DDBJ databases">
        <title>Genome of Basidiobolus ranarum AG-B5.</title>
        <authorList>
            <person name="Stajich J.E."/>
            <person name="Carter-House D."/>
            <person name="Gryganskyi A."/>
        </authorList>
    </citation>
    <scope>NUCLEOTIDE SEQUENCE [LARGE SCALE GENOMIC DNA]</scope>
    <source>
        <strain evidence="3 4">AG-B5</strain>
    </source>
</reference>
<dbReference type="SUPFAM" id="SSF117070">
    <property type="entry name" value="LEA14-like"/>
    <property type="match status" value="1"/>
</dbReference>
<keyword evidence="4" id="KW-1185">Reference proteome</keyword>
<dbReference type="Gene3D" id="2.60.40.1820">
    <property type="match status" value="1"/>
</dbReference>
<evidence type="ECO:0000313" key="3">
    <source>
        <dbReference type="EMBL" id="KAK9761745.1"/>
    </source>
</evidence>
<evidence type="ECO:0000259" key="2">
    <source>
        <dbReference type="Pfam" id="PF03168"/>
    </source>
</evidence>
<evidence type="ECO:0000313" key="4">
    <source>
        <dbReference type="Proteomes" id="UP001479436"/>
    </source>
</evidence>
<dbReference type="Pfam" id="PF03168">
    <property type="entry name" value="LEA_2"/>
    <property type="match status" value="1"/>
</dbReference>
<proteinExistence type="predicted"/>
<keyword evidence="1" id="KW-0472">Membrane</keyword>
<evidence type="ECO:0000256" key="1">
    <source>
        <dbReference type="SAM" id="Phobius"/>
    </source>
</evidence>
<feature type="transmembrane region" description="Helical" evidence="1">
    <location>
        <begin position="46"/>
        <end position="65"/>
    </location>
</feature>